<gene>
    <name evidence="1" type="ORF">FHT02_003117</name>
</gene>
<evidence type="ECO:0000313" key="2">
    <source>
        <dbReference type="Proteomes" id="UP000527143"/>
    </source>
</evidence>
<proteinExistence type="predicted"/>
<dbReference type="RefSeq" id="WP_184089424.1">
    <property type="nucleotide sequence ID" value="NZ_JACIJF010000010.1"/>
</dbReference>
<evidence type="ECO:0000313" key="1">
    <source>
        <dbReference type="EMBL" id="MBB5711865.1"/>
    </source>
</evidence>
<protein>
    <submittedName>
        <fullName evidence="1">Uncharacterized protein</fullName>
    </submittedName>
</protein>
<reference evidence="1 2" key="1">
    <citation type="submission" date="2020-08" db="EMBL/GenBank/DDBJ databases">
        <title>Genomic Encyclopedia of Type Strains, Phase IV (KMG-IV): sequencing the most valuable type-strain genomes for metagenomic binning, comparative biology and taxonomic classification.</title>
        <authorList>
            <person name="Goeker M."/>
        </authorList>
    </citation>
    <scope>NUCLEOTIDE SEQUENCE [LARGE SCALE GENOMIC DNA]</scope>
    <source>
        <strain evidence="1 2">DSM 26736</strain>
    </source>
</reference>
<sequence>MVVLRYDAVLKGWWIVTFLDEVAVVGQIYGDTKRRFPDGRLIMTSKVLTSLLKVASGNVIQTCNSRYLLVGTTN</sequence>
<organism evidence="1 2">
    <name type="scientific">Sphingomonas xinjiangensis</name>
    <dbReference type="NCBI Taxonomy" id="643568"/>
    <lineage>
        <taxon>Bacteria</taxon>
        <taxon>Pseudomonadati</taxon>
        <taxon>Pseudomonadota</taxon>
        <taxon>Alphaproteobacteria</taxon>
        <taxon>Sphingomonadales</taxon>
        <taxon>Sphingomonadaceae</taxon>
        <taxon>Sphingomonas</taxon>
    </lineage>
</organism>
<name>A0A840YHM3_9SPHN</name>
<accession>A0A840YHM3</accession>
<comment type="caution">
    <text evidence="1">The sequence shown here is derived from an EMBL/GenBank/DDBJ whole genome shotgun (WGS) entry which is preliminary data.</text>
</comment>
<dbReference type="AlphaFoldDB" id="A0A840YHM3"/>
<dbReference type="Proteomes" id="UP000527143">
    <property type="component" value="Unassembled WGS sequence"/>
</dbReference>
<keyword evidence="2" id="KW-1185">Reference proteome</keyword>
<dbReference type="EMBL" id="JACIJF010000010">
    <property type="protein sequence ID" value="MBB5711865.1"/>
    <property type="molecule type" value="Genomic_DNA"/>
</dbReference>